<accession>A0AAQ3XEK8</accession>
<feature type="compositionally biased region" description="Basic residues" evidence="1">
    <location>
        <begin position="22"/>
        <end position="34"/>
    </location>
</feature>
<feature type="compositionally biased region" description="Acidic residues" evidence="1">
    <location>
        <begin position="1"/>
        <end position="11"/>
    </location>
</feature>
<proteinExistence type="predicted"/>
<feature type="region of interest" description="Disordered" evidence="1">
    <location>
        <begin position="1"/>
        <end position="41"/>
    </location>
</feature>
<keyword evidence="3" id="KW-1185">Reference proteome</keyword>
<protein>
    <submittedName>
        <fullName evidence="2">Uncharacterized protein</fullName>
    </submittedName>
</protein>
<sequence>MHIDPAPEEQEIPVIEEPKTRNPSRNKKNTRRPHPISPPRKLTLARKVWSSFSAHVLAVEPVIIRSDRSHAMAMGRHRWA</sequence>
<reference evidence="2 3" key="1">
    <citation type="submission" date="2024-02" db="EMBL/GenBank/DDBJ databases">
        <title>High-quality chromosome-scale genome assembly of Pensacola bahiagrass (Paspalum notatum Flugge var. saurae).</title>
        <authorList>
            <person name="Vega J.M."/>
            <person name="Podio M."/>
            <person name="Orjuela J."/>
            <person name="Siena L.A."/>
            <person name="Pessino S.C."/>
            <person name="Combes M.C."/>
            <person name="Mariac C."/>
            <person name="Albertini E."/>
            <person name="Pupilli F."/>
            <person name="Ortiz J.P.A."/>
            <person name="Leblanc O."/>
        </authorList>
    </citation>
    <scope>NUCLEOTIDE SEQUENCE [LARGE SCALE GENOMIC DNA]</scope>
    <source>
        <strain evidence="2">R1</strain>
        <tissue evidence="2">Leaf</tissue>
    </source>
</reference>
<evidence type="ECO:0000313" key="2">
    <source>
        <dbReference type="EMBL" id="WVZ93432.1"/>
    </source>
</evidence>
<evidence type="ECO:0000313" key="3">
    <source>
        <dbReference type="Proteomes" id="UP001341281"/>
    </source>
</evidence>
<organism evidence="2 3">
    <name type="scientific">Paspalum notatum var. saurae</name>
    <dbReference type="NCBI Taxonomy" id="547442"/>
    <lineage>
        <taxon>Eukaryota</taxon>
        <taxon>Viridiplantae</taxon>
        <taxon>Streptophyta</taxon>
        <taxon>Embryophyta</taxon>
        <taxon>Tracheophyta</taxon>
        <taxon>Spermatophyta</taxon>
        <taxon>Magnoliopsida</taxon>
        <taxon>Liliopsida</taxon>
        <taxon>Poales</taxon>
        <taxon>Poaceae</taxon>
        <taxon>PACMAD clade</taxon>
        <taxon>Panicoideae</taxon>
        <taxon>Andropogonodae</taxon>
        <taxon>Paspaleae</taxon>
        <taxon>Paspalinae</taxon>
        <taxon>Paspalum</taxon>
    </lineage>
</organism>
<dbReference type="AlphaFoldDB" id="A0AAQ3XEK8"/>
<dbReference type="Proteomes" id="UP001341281">
    <property type="component" value="Chromosome 09"/>
</dbReference>
<name>A0AAQ3XEK8_PASNO</name>
<evidence type="ECO:0000256" key="1">
    <source>
        <dbReference type="SAM" id="MobiDB-lite"/>
    </source>
</evidence>
<gene>
    <name evidence="2" type="ORF">U9M48_039410</name>
</gene>
<dbReference type="EMBL" id="CP144753">
    <property type="protein sequence ID" value="WVZ93432.1"/>
    <property type="molecule type" value="Genomic_DNA"/>
</dbReference>